<dbReference type="Pfam" id="PF08530">
    <property type="entry name" value="PepX_C"/>
    <property type="match status" value="1"/>
</dbReference>
<dbReference type="GO" id="GO:0016787">
    <property type="term" value="F:hydrolase activity"/>
    <property type="evidence" value="ECO:0007669"/>
    <property type="project" value="UniProtKB-KW"/>
</dbReference>
<dbReference type="PANTHER" id="PTHR43056:SF10">
    <property type="entry name" value="COCE_NOND FAMILY, PUTATIVE (AFU_ORTHOLOGUE AFUA_7G00600)-RELATED"/>
    <property type="match status" value="1"/>
</dbReference>
<evidence type="ECO:0000313" key="4">
    <source>
        <dbReference type="EMBL" id="ULP52772.1"/>
    </source>
</evidence>
<organism evidence="4 5">
    <name type="scientific">Mycobacterium ulcerans</name>
    <dbReference type="NCBI Taxonomy" id="1809"/>
    <lineage>
        <taxon>Bacteria</taxon>
        <taxon>Bacillati</taxon>
        <taxon>Actinomycetota</taxon>
        <taxon>Actinomycetes</taxon>
        <taxon>Mycobacteriales</taxon>
        <taxon>Mycobacteriaceae</taxon>
        <taxon>Mycobacterium</taxon>
        <taxon>Mycobacterium ulcerans group</taxon>
    </lineage>
</organism>
<dbReference type="InterPro" id="IPR029058">
    <property type="entry name" value="AB_hydrolase_fold"/>
</dbReference>
<dbReference type="InterPro" id="IPR013736">
    <property type="entry name" value="Xaa-Pro_dipept_C"/>
</dbReference>
<dbReference type="SMART" id="SM00939">
    <property type="entry name" value="PepX_C"/>
    <property type="match status" value="1"/>
</dbReference>
<dbReference type="Pfam" id="PF02129">
    <property type="entry name" value="Peptidase_S15"/>
    <property type="match status" value="1"/>
</dbReference>
<dbReference type="Gene3D" id="1.10.3020.10">
    <property type="entry name" value="alpha-amino acid ester hydrolase ( Helical cap domain)"/>
    <property type="match status" value="1"/>
</dbReference>
<dbReference type="RefSeq" id="WP_240168895.1">
    <property type="nucleotide sequence ID" value="NZ_CP085200.1"/>
</dbReference>
<dbReference type="Proteomes" id="UP001055253">
    <property type="component" value="Chromosome"/>
</dbReference>
<name>A0ABY3VF68_MYCUL</name>
<dbReference type="Gene3D" id="3.40.50.1820">
    <property type="entry name" value="alpha/beta hydrolase"/>
    <property type="match status" value="1"/>
</dbReference>
<evidence type="ECO:0000313" key="5">
    <source>
        <dbReference type="Proteomes" id="UP001055253"/>
    </source>
</evidence>
<accession>A0ABY3VF68</accession>
<evidence type="ECO:0000256" key="2">
    <source>
        <dbReference type="SAM" id="MobiDB-lite"/>
    </source>
</evidence>
<protein>
    <submittedName>
        <fullName evidence="4">CocE/NonD family hydrolase</fullName>
    </submittedName>
</protein>
<dbReference type="InterPro" id="IPR008979">
    <property type="entry name" value="Galactose-bd-like_sf"/>
</dbReference>
<dbReference type="InterPro" id="IPR050585">
    <property type="entry name" value="Xaa-Pro_dipeptidyl-ppase/CocE"/>
</dbReference>
<dbReference type="EMBL" id="CP092429">
    <property type="protein sequence ID" value="ULP52772.1"/>
    <property type="molecule type" value="Genomic_DNA"/>
</dbReference>
<evidence type="ECO:0000259" key="3">
    <source>
        <dbReference type="SMART" id="SM00939"/>
    </source>
</evidence>
<dbReference type="PANTHER" id="PTHR43056">
    <property type="entry name" value="PEPTIDASE S9 PROLYL OLIGOPEPTIDASE"/>
    <property type="match status" value="1"/>
</dbReference>
<dbReference type="InterPro" id="IPR005674">
    <property type="entry name" value="CocE/Ser_esterase"/>
</dbReference>
<dbReference type="NCBIfam" id="TIGR00976">
    <property type="entry name" value="CocE_NonD"/>
    <property type="match status" value="1"/>
</dbReference>
<sequence>MAVQSSARRLEKTSGLGKGERQLNGPQTTGREYANLSEPQYNTMRENNAAIPVRDGTVLLADVHRPDAQGRFPALIAASPYPRQIQDLGAPMGFIEAGVTDFWVPRGYVHVIANVRGTGGSGGTFGFFDATERRDMHDLVEWAAAQPWCDGNVGMIGISYFAMTQLEAAVERPPHLKAIFPVAATTDLYEAAVHHGLFSSSFVSPFLTMVGITSERSDALWRGKLVGLVRRVLNTPRLHQKFATMNGEAALTMLRQLTKIHHNPRPWDQLWLSAAVEHPTRDEWWDERDINPLLDRIDVPVYLGCDWQNVPLHLPSTFAAWKALADGPSTRMGMLGEFGLTWPWESLHLEALAWFDHWLKSRDTGILAGPAIRYVLPGAEGWRTTETWPPPGVVYRKFALRADGQLGDDEGEPGAREYLVLGGGLNRAAASAIDPPSMLTWTSAPLTRDLDVVGDIELRLVAAATAMDTAWIATLHEVARDGTASDVTAGWLRASMRRVDEKASRRGAPILPCREMEAVPIGEDVVYRIPLVANARRFKAGCRIRLIFTSDDQDPATPAIMSFRHASVGTSSRNTIRSSSRLHLRVLPAQSSELQS</sequence>
<keyword evidence="5" id="KW-1185">Reference proteome</keyword>
<feature type="domain" description="Xaa-Pro dipeptidyl-peptidase C-terminal" evidence="3">
    <location>
        <begin position="352"/>
        <end position="587"/>
    </location>
</feature>
<dbReference type="SUPFAM" id="SSF53474">
    <property type="entry name" value="alpha/beta-Hydrolases"/>
    <property type="match status" value="1"/>
</dbReference>
<feature type="region of interest" description="Disordered" evidence="2">
    <location>
        <begin position="1"/>
        <end position="38"/>
    </location>
</feature>
<evidence type="ECO:0000256" key="1">
    <source>
        <dbReference type="ARBA" id="ARBA00022801"/>
    </source>
</evidence>
<dbReference type="Gene3D" id="2.60.120.260">
    <property type="entry name" value="Galactose-binding domain-like"/>
    <property type="match status" value="1"/>
</dbReference>
<dbReference type="InterPro" id="IPR000383">
    <property type="entry name" value="Xaa-Pro-like_dom"/>
</dbReference>
<keyword evidence="1 4" id="KW-0378">Hydrolase</keyword>
<reference evidence="4" key="1">
    <citation type="submission" date="2022-08" db="EMBL/GenBank/DDBJ databases">
        <title>Whole genome sequencing of non-tuberculosis mycobacteria type-strains.</title>
        <authorList>
            <person name="Igarashi Y."/>
            <person name="Osugi A."/>
            <person name="Mitarai S."/>
        </authorList>
    </citation>
    <scope>NUCLEOTIDE SEQUENCE</scope>
    <source>
        <strain evidence="4">ATCC 19423</strain>
    </source>
</reference>
<gene>
    <name evidence="4" type="ORF">MJO63_05930</name>
</gene>
<dbReference type="SUPFAM" id="SSF49785">
    <property type="entry name" value="Galactose-binding domain-like"/>
    <property type="match status" value="1"/>
</dbReference>
<proteinExistence type="predicted"/>